<comment type="caution">
    <text evidence="1">The sequence shown here is derived from an EMBL/GenBank/DDBJ whole genome shotgun (WGS) entry which is preliminary data.</text>
</comment>
<dbReference type="Proteomes" id="UP000737171">
    <property type="component" value="Unassembled WGS sequence"/>
</dbReference>
<dbReference type="EMBL" id="JABRWJ010000002">
    <property type="protein sequence ID" value="NRF66577.1"/>
    <property type="molecule type" value="Genomic_DNA"/>
</dbReference>
<dbReference type="RefSeq" id="WP_173121700.1">
    <property type="nucleotide sequence ID" value="NZ_JABRWJ010000002.1"/>
</dbReference>
<evidence type="ECO:0000313" key="1">
    <source>
        <dbReference type="EMBL" id="NRF66577.1"/>
    </source>
</evidence>
<keyword evidence="2" id="KW-1185">Reference proteome</keyword>
<reference evidence="1 2" key="1">
    <citation type="submission" date="2020-05" db="EMBL/GenBank/DDBJ databases">
        <title>Aquincola sp. isolate from soil.</title>
        <authorList>
            <person name="Han J."/>
            <person name="Kim D.-U."/>
        </authorList>
    </citation>
    <scope>NUCLEOTIDE SEQUENCE [LARGE SCALE GENOMIC DNA]</scope>
    <source>
        <strain evidence="1 2">S2</strain>
    </source>
</reference>
<evidence type="ECO:0000313" key="2">
    <source>
        <dbReference type="Proteomes" id="UP000737171"/>
    </source>
</evidence>
<accession>A0ABX2ECP0</accession>
<protein>
    <submittedName>
        <fullName evidence="1">Uncharacterized protein</fullName>
    </submittedName>
</protein>
<organism evidence="1 2">
    <name type="scientific">Pseudaquabacterium terrae</name>
    <dbReference type="NCBI Taxonomy" id="2732868"/>
    <lineage>
        <taxon>Bacteria</taxon>
        <taxon>Pseudomonadati</taxon>
        <taxon>Pseudomonadota</taxon>
        <taxon>Betaproteobacteria</taxon>
        <taxon>Burkholderiales</taxon>
        <taxon>Sphaerotilaceae</taxon>
        <taxon>Pseudaquabacterium</taxon>
    </lineage>
</organism>
<sequence length="502" mass="53073">MDESADTTQPGELPLRLFPSRIASLGFAVRLPHDWPAHALPEEQPDFTDPSRLVPLAAVTAPHAAIVWAIAARPAYGDGSLSDWAHYLLAQHGLAPREFAEGRLGSLPALIGEAVQPSEVGPLSVRFAFAEDGGRLINLTLTAPALMADAVARTWVASIETFALEEPGGTTVPLWPPAADANAASAAHPDIATPPGDEDSGISLPTARGAAAGWAAHARADGAATLEPEHPINRRLRDAGVGLVPRILELDRERQCVTLGCGALTAQLTVPLGWHVIDDGRRVLVFEPDGTVQLHLDLLALDGGGRDTLLDRLEAQARRDYPAPECLRVQHGAIDALVLRNIQDGDQPLEQVHLLVDGPKGPDGAQVLRARVTAVPACASAAADMGELMLESVVFGSFVLPASGSDSGPDWWLAALLLERANRLHEAEQCITDAIDHPGAALQVAELYRQRMLRLDAQGQTDAAAEAREAAMRWAQHCAAGATSGGAGRALSRERDAFMASL</sequence>
<gene>
    <name evidence="1" type="ORF">HLB44_06245</name>
</gene>
<name>A0ABX2ECP0_9BURK</name>
<proteinExistence type="predicted"/>